<dbReference type="AlphaFoldDB" id="A0A833VVU9"/>
<dbReference type="Gene3D" id="1.10.196.10">
    <property type="match status" value="1"/>
</dbReference>
<keyword evidence="6" id="KW-0832">Ubl conjugation</keyword>
<dbReference type="GO" id="GO:0016055">
    <property type="term" value="P:Wnt signaling pathway"/>
    <property type="evidence" value="ECO:0007669"/>
    <property type="project" value="UniProtKB-KW"/>
</dbReference>
<evidence type="ECO:0000256" key="3">
    <source>
        <dbReference type="ARBA" id="ARBA00022553"/>
    </source>
</evidence>
<dbReference type="Proteomes" id="UP000655588">
    <property type="component" value="Unassembled WGS sequence"/>
</dbReference>
<dbReference type="SUPFAM" id="SSF54236">
    <property type="entry name" value="Ubiquitin-like"/>
    <property type="match status" value="1"/>
</dbReference>
<dbReference type="GO" id="GO:0005886">
    <property type="term" value="C:plasma membrane"/>
    <property type="evidence" value="ECO:0007669"/>
    <property type="project" value="TreeGrafter"/>
</dbReference>
<keyword evidence="2" id="KW-0963">Cytoplasm</keyword>
<evidence type="ECO:0000256" key="4">
    <source>
        <dbReference type="ARBA" id="ARBA00022687"/>
    </source>
</evidence>
<dbReference type="SUPFAM" id="SSF48097">
    <property type="entry name" value="Regulator of G-protein signaling, RGS"/>
    <property type="match status" value="1"/>
</dbReference>
<dbReference type="Pfam" id="PF08833">
    <property type="entry name" value="Axin_b-cat_bind"/>
    <property type="match status" value="1"/>
</dbReference>
<evidence type="ECO:0000256" key="8">
    <source>
        <dbReference type="SAM" id="MobiDB-lite"/>
    </source>
</evidence>
<dbReference type="InterPro" id="IPR044926">
    <property type="entry name" value="RGS_subdomain_2"/>
</dbReference>
<sequence length="766" mass="86850">MKATIDRMSGSRQNEARCFNENSPRPPVPGEETGNYVSRFRPQSPTLTPRRSSLATPIASGCDVSAPLGFEPEGCCSTTTMESDSPPACLRWARNLHSLLQDPVGLELFRKYLDQEGRPHANPLNFWFACEGLKEQDDPERINQLVKLIYRKFFLKSQLAIPEDVRKEANRRVKEGRADEKVFDAVQLEVERLINETTYPNFLRSDMYLQYVQSCQNPESGGCPSSGSSRDMSVACGPSLLPTVHEDSEFVSSIHSSHSASETPGELKGELRLTKDMLMATQQTRALDLRPKPEAYAGDGASMNKQRSKKQYIRQSRTIKDSASINRDPLAHHTIIPRTQRVPRDLMHPLKPEEFAQVLIEKLENVKRDRESQEKLDRHLQESDTINKDASLEMSSGAPKALADALREKLMIEEDNDQAILDQHVSRVWSDLTPSRSPGLSSPRLHSPERRRSTHNYPRPYKQRKEKDVFSTFSADSGNIHDFQEGSDLVGAGSMSSLGSHLPKSKSVPSDYADSLHKQDLYLQGHDQRFRRSDMTRRSATKKSMTELTDSGVSVVSDAPPSSKDIRLLSWLKESDKKADIKHSRHGKKYGSRSGSLERTNRETWGVPAQPFVTDPGMPLLPQPHTATQLEEARRRLIEEDRARSSCKQRHSNISKQSYEPTMQSQSYVQSNQSTLKKTKQDIGDFTTVVFSFCDEQFPYRTKIPGHNVTLKQFKEYLPKKGSYRYFFKTECEDLDTKVIQEEITDDSEVLPLWEGKVMAQVKALE</sequence>
<evidence type="ECO:0000259" key="9">
    <source>
        <dbReference type="PROSITE" id="PS50132"/>
    </source>
</evidence>
<keyword evidence="5" id="KW-0013">ADP-ribosylation</keyword>
<evidence type="ECO:0000313" key="11">
    <source>
        <dbReference type="EMBL" id="KAF3422219.1"/>
    </source>
</evidence>
<protein>
    <recommendedName>
        <fullName evidence="13">Axin</fullName>
    </recommendedName>
</protein>
<feature type="compositionally biased region" description="Low complexity" evidence="8">
    <location>
        <begin position="434"/>
        <end position="445"/>
    </location>
</feature>
<evidence type="ECO:0000256" key="5">
    <source>
        <dbReference type="ARBA" id="ARBA00022765"/>
    </source>
</evidence>
<dbReference type="Gene3D" id="1.10.167.10">
    <property type="entry name" value="Regulator of G-protein Signalling 4, domain 2"/>
    <property type="match status" value="1"/>
</dbReference>
<evidence type="ECO:0000256" key="7">
    <source>
        <dbReference type="PROSITE-ProRule" id="PRU00069"/>
    </source>
</evidence>
<keyword evidence="4 7" id="KW-0879">Wnt signaling pathway</keyword>
<evidence type="ECO:0000256" key="2">
    <source>
        <dbReference type="ARBA" id="ARBA00022490"/>
    </source>
</evidence>
<dbReference type="InterPro" id="IPR014936">
    <property type="entry name" value="Axin_b-cat-bd"/>
</dbReference>
<evidence type="ECO:0000259" key="10">
    <source>
        <dbReference type="PROSITE" id="PS50841"/>
    </source>
</evidence>
<proteinExistence type="predicted"/>
<feature type="compositionally biased region" description="Basic and acidic residues" evidence="8">
    <location>
        <begin position="368"/>
        <end position="391"/>
    </location>
</feature>
<dbReference type="GO" id="GO:0008013">
    <property type="term" value="F:beta-catenin binding"/>
    <property type="evidence" value="ECO:0007669"/>
    <property type="project" value="TreeGrafter"/>
</dbReference>
<feature type="compositionally biased region" description="Polar residues" evidence="8">
    <location>
        <begin position="654"/>
        <end position="666"/>
    </location>
</feature>
<gene>
    <name evidence="11" type="ORF">E2986_03701</name>
</gene>
<dbReference type="GO" id="GO:0031625">
    <property type="term" value="F:ubiquitin protein ligase binding"/>
    <property type="evidence" value="ECO:0007669"/>
    <property type="project" value="TreeGrafter"/>
</dbReference>
<dbReference type="Gene3D" id="2.40.240.130">
    <property type="match status" value="1"/>
</dbReference>
<comment type="caution">
    <text evidence="11">The sequence shown here is derived from an EMBL/GenBank/DDBJ whole genome shotgun (WGS) entry which is preliminary data.</text>
</comment>
<dbReference type="SMART" id="SM00315">
    <property type="entry name" value="RGS"/>
    <property type="match status" value="1"/>
</dbReference>
<reference evidence="11" key="1">
    <citation type="submission" date="2019-11" db="EMBL/GenBank/DDBJ databases">
        <title>The nuclear and mitochondrial genomes of Frieseomelitta varia - a highly eusocial stingless bee (Meliponini) with a permanently sterile worker caste.</title>
        <authorList>
            <person name="Freitas F.C.P."/>
            <person name="Lourenco A.P."/>
            <person name="Nunes F.M.F."/>
            <person name="Paschoal A.R."/>
            <person name="Abreu F.C.P."/>
            <person name="Barbin F.O."/>
            <person name="Bataglia L."/>
            <person name="Cardoso-Junior C.A.M."/>
            <person name="Cervoni M.S."/>
            <person name="Silva S.R."/>
            <person name="Dalarmi F."/>
            <person name="Del Lama M.A."/>
            <person name="Depintor T.S."/>
            <person name="Ferreira K.M."/>
            <person name="Goria P.S."/>
            <person name="Jaskot M.C."/>
            <person name="Lago D.C."/>
            <person name="Luna-Lucena D."/>
            <person name="Moda L.M."/>
            <person name="Nascimento L."/>
            <person name="Pedrino M."/>
            <person name="Rabico F.O."/>
            <person name="Sanches F.C."/>
            <person name="Santos D.E."/>
            <person name="Santos C.G."/>
            <person name="Vieira J."/>
            <person name="Lopes T.F."/>
            <person name="Barchuk A.R."/>
            <person name="Hartfelder K."/>
            <person name="Simoes Z.L.P."/>
            <person name="Bitondi M.M.G."/>
            <person name="Pinheiro D.G."/>
        </authorList>
    </citation>
    <scope>NUCLEOTIDE SEQUENCE</scope>
    <source>
        <strain evidence="11">USP_RPSP 00005682</strain>
        <tissue evidence="11">Whole individual</tissue>
    </source>
</reference>
<dbReference type="InterPro" id="IPR043581">
    <property type="entry name" value="Axin-like"/>
</dbReference>
<dbReference type="Pfam" id="PF00778">
    <property type="entry name" value="DIX"/>
    <property type="match status" value="1"/>
</dbReference>
<dbReference type="GO" id="GO:0019901">
    <property type="term" value="F:protein kinase binding"/>
    <property type="evidence" value="ECO:0007669"/>
    <property type="project" value="TreeGrafter"/>
</dbReference>
<dbReference type="GO" id="GO:0030877">
    <property type="term" value="C:beta-catenin destruction complex"/>
    <property type="evidence" value="ECO:0007669"/>
    <property type="project" value="TreeGrafter"/>
</dbReference>
<keyword evidence="12" id="KW-1185">Reference proteome</keyword>
<organism evidence="11 12">
    <name type="scientific">Frieseomelitta varia</name>
    <dbReference type="NCBI Taxonomy" id="561572"/>
    <lineage>
        <taxon>Eukaryota</taxon>
        <taxon>Metazoa</taxon>
        <taxon>Ecdysozoa</taxon>
        <taxon>Arthropoda</taxon>
        <taxon>Hexapoda</taxon>
        <taxon>Insecta</taxon>
        <taxon>Pterygota</taxon>
        <taxon>Neoptera</taxon>
        <taxon>Endopterygota</taxon>
        <taxon>Hymenoptera</taxon>
        <taxon>Apocrita</taxon>
        <taxon>Aculeata</taxon>
        <taxon>Apoidea</taxon>
        <taxon>Anthophila</taxon>
        <taxon>Apidae</taxon>
        <taxon>Frieseomelitta</taxon>
    </lineage>
</organism>
<dbReference type="InterPro" id="IPR038207">
    <property type="entry name" value="DIX_dom_sf"/>
</dbReference>
<dbReference type="PANTHER" id="PTHR46102">
    <property type="entry name" value="AXIN"/>
    <property type="match status" value="1"/>
</dbReference>
<dbReference type="GO" id="GO:0032436">
    <property type="term" value="P:positive regulation of proteasomal ubiquitin-dependent protein catabolic process"/>
    <property type="evidence" value="ECO:0007669"/>
    <property type="project" value="TreeGrafter"/>
</dbReference>
<name>A0A833VVU9_9HYME</name>
<evidence type="ECO:0008006" key="13">
    <source>
        <dbReference type="Google" id="ProtNLM"/>
    </source>
</evidence>
<dbReference type="InterPro" id="IPR016137">
    <property type="entry name" value="RGS"/>
</dbReference>
<feature type="region of interest" description="Disordered" evidence="8">
    <location>
        <begin position="641"/>
        <end position="666"/>
    </location>
</feature>
<dbReference type="GO" id="GO:0090090">
    <property type="term" value="P:negative regulation of canonical Wnt signaling pathway"/>
    <property type="evidence" value="ECO:0007669"/>
    <property type="project" value="InterPro"/>
</dbReference>
<dbReference type="Pfam" id="PF00615">
    <property type="entry name" value="RGS"/>
    <property type="match status" value="1"/>
</dbReference>
<dbReference type="EMBL" id="WNWW01000752">
    <property type="protein sequence ID" value="KAF3422219.1"/>
    <property type="molecule type" value="Genomic_DNA"/>
</dbReference>
<dbReference type="InterPro" id="IPR024066">
    <property type="entry name" value="RGS_subdom1/3"/>
</dbReference>
<dbReference type="InterPro" id="IPR001158">
    <property type="entry name" value="DIX"/>
</dbReference>
<feature type="region of interest" description="Disordered" evidence="8">
    <location>
        <begin position="368"/>
        <end position="400"/>
    </location>
</feature>
<dbReference type="GO" id="GO:0005737">
    <property type="term" value="C:cytoplasm"/>
    <property type="evidence" value="ECO:0007669"/>
    <property type="project" value="UniProtKB-SubCell"/>
</dbReference>
<feature type="domain" description="DIX" evidence="10">
    <location>
        <begin position="684"/>
        <end position="766"/>
    </location>
</feature>
<dbReference type="InterPro" id="IPR032101">
    <property type="entry name" value="Axin_TNKS-bd"/>
</dbReference>
<comment type="subcellular location">
    <subcellularLocation>
        <location evidence="1">Cytoplasm</location>
    </subcellularLocation>
</comment>
<dbReference type="PROSITE" id="PS50841">
    <property type="entry name" value="DIX"/>
    <property type="match status" value="1"/>
</dbReference>
<dbReference type="SMART" id="SM00021">
    <property type="entry name" value="DAX"/>
    <property type="match status" value="1"/>
</dbReference>
<dbReference type="InterPro" id="IPR036305">
    <property type="entry name" value="RGS_sf"/>
</dbReference>
<evidence type="ECO:0000256" key="6">
    <source>
        <dbReference type="ARBA" id="ARBA00022843"/>
    </source>
</evidence>
<feature type="domain" description="RGS" evidence="9">
    <location>
        <begin position="95"/>
        <end position="212"/>
    </location>
</feature>
<dbReference type="PROSITE" id="PS50132">
    <property type="entry name" value="RGS"/>
    <property type="match status" value="1"/>
</dbReference>
<feature type="compositionally biased region" description="Basic and acidic residues" evidence="8">
    <location>
        <begin position="525"/>
        <end position="537"/>
    </location>
</feature>
<accession>A0A833VVU9</accession>
<feature type="region of interest" description="Disordered" evidence="8">
    <location>
        <begin position="580"/>
        <end position="600"/>
    </location>
</feature>
<dbReference type="InterPro" id="IPR029071">
    <property type="entry name" value="Ubiquitin-like_domsf"/>
</dbReference>
<dbReference type="PRINTS" id="PR01301">
    <property type="entry name" value="RGSPROTEIN"/>
</dbReference>
<evidence type="ECO:0000313" key="12">
    <source>
        <dbReference type="Proteomes" id="UP000655588"/>
    </source>
</evidence>
<dbReference type="PANTHER" id="PTHR46102:SF2">
    <property type="entry name" value="AXIN"/>
    <property type="match status" value="1"/>
</dbReference>
<feature type="region of interest" description="Disordered" evidence="8">
    <location>
        <begin position="525"/>
        <end position="546"/>
    </location>
</feature>
<dbReference type="GO" id="GO:0005634">
    <property type="term" value="C:nucleus"/>
    <property type="evidence" value="ECO:0007669"/>
    <property type="project" value="TreeGrafter"/>
</dbReference>
<feature type="region of interest" description="Disordered" evidence="8">
    <location>
        <begin position="431"/>
        <end position="466"/>
    </location>
</feature>
<dbReference type="GO" id="GO:0060090">
    <property type="term" value="F:molecular adaptor activity"/>
    <property type="evidence" value="ECO:0007669"/>
    <property type="project" value="TreeGrafter"/>
</dbReference>
<feature type="region of interest" description="Disordered" evidence="8">
    <location>
        <begin position="1"/>
        <end position="36"/>
    </location>
</feature>
<dbReference type="GO" id="GO:0048468">
    <property type="term" value="P:cell development"/>
    <property type="evidence" value="ECO:0007669"/>
    <property type="project" value="TreeGrafter"/>
</dbReference>
<dbReference type="CDD" id="cd11582">
    <property type="entry name" value="Axin_TNKS_binding"/>
    <property type="match status" value="1"/>
</dbReference>
<keyword evidence="3" id="KW-0597">Phosphoprotein</keyword>
<evidence type="ECO:0000256" key="1">
    <source>
        <dbReference type="ARBA" id="ARBA00004496"/>
    </source>
</evidence>